<dbReference type="Proteomes" id="UP000466632">
    <property type="component" value="Chromosome"/>
</dbReference>
<evidence type="ECO:0000313" key="1">
    <source>
        <dbReference type="EMBL" id="BBY02654.1"/>
    </source>
</evidence>
<dbReference type="AlphaFoldDB" id="A0A7I7P2C5"/>
<evidence type="ECO:0000313" key="2">
    <source>
        <dbReference type="Proteomes" id="UP000466632"/>
    </source>
</evidence>
<gene>
    <name evidence="1" type="ORF">MSEO_31530</name>
</gene>
<dbReference type="KEGG" id="mseo:MSEO_31530"/>
<keyword evidence="2" id="KW-1185">Reference proteome</keyword>
<accession>A0A7I7P2C5</accession>
<sequence length="101" mass="10684">MHVVRDRALGVRVGHAARIVTRDVLLAGIHQRRSGSGGDDVGAFLSQSHRVAAALAARRAGHEGDLALHAHVCAVSHRFSFQMVAEGRRDVSGVATAVDTQ</sequence>
<name>A0A7I7P2C5_9MYCO</name>
<dbReference type="EMBL" id="AP022582">
    <property type="protein sequence ID" value="BBY02654.1"/>
    <property type="molecule type" value="Genomic_DNA"/>
</dbReference>
<protein>
    <submittedName>
        <fullName evidence="1">Uncharacterized protein</fullName>
    </submittedName>
</protein>
<reference evidence="1 2" key="1">
    <citation type="journal article" date="2019" name="Emerg. Microbes Infect.">
        <title>Comprehensive subspecies identification of 175 nontuberculous mycobacteria species based on 7547 genomic profiles.</title>
        <authorList>
            <person name="Matsumoto Y."/>
            <person name="Kinjo T."/>
            <person name="Motooka D."/>
            <person name="Nabeya D."/>
            <person name="Jung N."/>
            <person name="Uechi K."/>
            <person name="Horii T."/>
            <person name="Iida T."/>
            <person name="Fujita J."/>
            <person name="Nakamura S."/>
        </authorList>
    </citation>
    <scope>NUCLEOTIDE SEQUENCE [LARGE SCALE GENOMIC DNA]</scope>
    <source>
        <strain evidence="1 2">JCM 16018</strain>
    </source>
</reference>
<proteinExistence type="predicted"/>
<organism evidence="1 2">
    <name type="scientific">Mycobacterium seoulense</name>
    <dbReference type="NCBI Taxonomy" id="386911"/>
    <lineage>
        <taxon>Bacteria</taxon>
        <taxon>Bacillati</taxon>
        <taxon>Actinomycetota</taxon>
        <taxon>Actinomycetes</taxon>
        <taxon>Mycobacteriales</taxon>
        <taxon>Mycobacteriaceae</taxon>
        <taxon>Mycobacterium</taxon>
    </lineage>
</organism>